<dbReference type="Pfam" id="PF07494">
    <property type="entry name" value="Reg_prop"/>
    <property type="match status" value="5"/>
</dbReference>
<dbReference type="SMART" id="SM00342">
    <property type="entry name" value="HTH_ARAC"/>
    <property type="match status" value="1"/>
</dbReference>
<dbReference type="SUPFAM" id="SSF63829">
    <property type="entry name" value="Calcium-dependent phosphotriesterase"/>
    <property type="match status" value="3"/>
</dbReference>
<evidence type="ECO:0000256" key="5">
    <source>
        <dbReference type="ARBA" id="ARBA00022741"/>
    </source>
</evidence>
<feature type="domain" description="HTH araC/xylS-type" evidence="13">
    <location>
        <begin position="1239"/>
        <end position="1339"/>
    </location>
</feature>
<feature type="domain" description="Response regulatory" evidence="15">
    <location>
        <begin position="1092"/>
        <end position="1207"/>
    </location>
</feature>
<dbReference type="InterPro" id="IPR015943">
    <property type="entry name" value="WD40/YVTN_repeat-like_dom_sf"/>
</dbReference>
<dbReference type="SMART" id="SM00448">
    <property type="entry name" value="REC"/>
    <property type="match status" value="1"/>
</dbReference>
<evidence type="ECO:0000256" key="10">
    <source>
        <dbReference type="ARBA" id="ARBA00023163"/>
    </source>
</evidence>
<evidence type="ECO:0000256" key="7">
    <source>
        <dbReference type="ARBA" id="ARBA00022840"/>
    </source>
</evidence>
<name>A0A414LI04_9BACE</name>
<dbReference type="RefSeq" id="WP_118220824.1">
    <property type="nucleotide sequence ID" value="NZ_JADNIJ010000007.1"/>
</dbReference>
<dbReference type="SUPFAM" id="SSF47384">
    <property type="entry name" value="Homodimeric domain of signal transducing histidine kinase"/>
    <property type="match status" value="1"/>
</dbReference>
<dbReference type="SUPFAM" id="SSF55874">
    <property type="entry name" value="ATPase domain of HSP90 chaperone/DNA topoisomerase II/histidine kinase"/>
    <property type="match status" value="1"/>
</dbReference>
<dbReference type="Pfam" id="PF07495">
    <property type="entry name" value="Y_Y_Y"/>
    <property type="match status" value="1"/>
</dbReference>
<dbReference type="InterPro" id="IPR018060">
    <property type="entry name" value="HTH_AraC"/>
</dbReference>
<dbReference type="Proteomes" id="UP000285650">
    <property type="component" value="Unassembled WGS sequence"/>
</dbReference>
<dbReference type="InterPro" id="IPR011123">
    <property type="entry name" value="Y_Y_Y"/>
</dbReference>
<keyword evidence="5" id="KW-0547">Nucleotide-binding</keyword>
<dbReference type="SUPFAM" id="SSF46689">
    <property type="entry name" value="Homeodomain-like"/>
    <property type="match status" value="1"/>
</dbReference>
<dbReference type="SMART" id="SM00388">
    <property type="entry name" value="HisKA"/>
    <property type="match status" value="1"/>
</dbReference>
<feature type="transmembrane region" description="Helical" evidence="12">
    <location>
        <begin position="771"/>
        <end position="789"/>
    </location>
</feature>
<dbReference type="InterPro" id="IPR009057">
    <property type="entry name" value="Homeodomain-like_sf"/>
</dbReference>
<keyword evidence="12" id="KW-0812">Transmembrane</keyword>
<dbReference type="Gene3D" id="3.30.565.10">
    <property type="entry name" value="Histidine kinase-like ATPase, C-terminal domain"/>
    <property type="match status" value="1"/>
</dbReference>
<keyword evidence="7" id="KW-0067">ATP-binding</keyword>
<evidence type="ECO:0000256" key="3">
    <source>
        <dbReference type="ARBA" id="ARBA00022553"/>
    </source>
</evidence>
<dbReference type="Pfam" id="PF02518">
    <property type="entry name" value="HATPase_c"/>
    <property type="match status" value="1"/>
</dbReference>
<dbReference type="GO" id="GO:0043565">
    <property type="term" value="F:sequence-specific DNA binding"/>
    <property type="evidence" value="ECO:0007669"/>
    <property type="project" value="InterPro"/>
</dbReference>
<keyword evidence="12" id="KW-1133">Transmembrane helix</keyword>
<keyword evidence="4" id="KW-0808">Transferase</keyword>
<dbReference type="InterPro" id="IPR004358">
    <property type="entry name" value="Sig_transdc_His_kin-like_C"/>
</dbReference>
<accession>A0A414LI04</accession>
<dbReference type="Gene3D" id="3.40.50.2300">
    <property type="match status" value="1"/>
</dbReference>
<dbReference type="CDD" id="cd00075">
    <property type="entry name" value="HATPase"/>
    <property type="match status" value="1"/>
</dbReference>
<keyword evidence="6 16" id="KW-0418">Kinase</keyword>
<evidence type="ECO:0000259" key="15">
    <source>
        <dbReference type="PROSITE" id="PS50110"/>
    </source>
</evidence>
<evidence type="ECO:0000259" key="13">
    <source>
        <dbReference type="PROSITE" id="PS01124"/>
    </source>
</evidence>
<dbReference type="PANTHER" id="PTHR43547">
    <property type="entry name" value="TWO-COMPONENT HISTIDINE KINASE"/>
    <property type="match status" value="1"/>
</dbReference>
<dbReference type="PANTHER" id="PTHR43547:SF2">
    <property type="entry name" value="HYBRID SIGNAL TRANSDUCTION HISTIDINE KINASE C"/>
    <property type="match status" value="1"/>
</dbReference>
<dbReference type="Gene3D" id="1.10.10.60">
    <property type="entry name" value="Homeodomain-like"/>
    <property type="match status" value="1"/>
</dbReference>
<protein>
    <recommendedName>
        <fullName evidence="2">histidine kinase</fullName>
        <ecNumber evidence="2">2.7.13.3</ecNumber>
    </recommendedName>
</protein>
<dbReference type="FunFam" id="3.40.50.2300:FF:000138">
    <property type="entry name" value="Two-component system sensor histidine kinase/response regulator"/>
    <property type="match status" value="1"/>
</dbReference>
<keyword evidence="9" id="KW-0805">Transcription regulation</keyword>
<dbReference type="PROSITE" id="PS50109">
    <property type="entry name" value="HIS_KIN"/>
    <property type="match status" value="1"/>
</dbReference>
<dbReference type="PROSITE" id="PS50110">
    <property type="entry name" value="RESPONSE_REGULATORY"/>
    <property type="match status" value="1"/>
</dbReference>
<feature type="domain" description="Histidine kinase" evidence="14">
    <location>
        <begin position="825"/>
        <end position="1042"/>
    </location>
</feature>
<evidence type="ECO:0000313" key="17">
    <source>
        <dbReference type="Proteomes" id="UP000285650"/>
    </source>
</evidence>
<dbReference type="FunFam" id="3.30.565.10:FF:000037">
    <property type="entry name" value="Hybrid sensor histidine kinase/response regulator"/>
    <property type="match status" value="1"/>
</dbReference>
<keyword evidence="8" id="KW-0902">Two-component regulatory system</keyword>
<evidence type="ECO:0000256" key="9">
    <source>
        <dbReference type="ARBA" id="ARBA00023015"/>
    </source>
</evidence>
<proteinExistence type="predicted"/>
<dbReference type="PROSITE" id="PS01124">
    <property type="entry name" value="HTH_ARAC_FAMILY_2"/>
    <property type="match status" value="1"/>
</dbReference>
<dbReference type="Pfam" id="PF00072">
    <property type="entry name" value="Response_reg"/>
    <property type="match status" value="1"/>
</dbReference>
<dbReference type="SUPFAM" id="SSF52172">
    <property type="entry name" value="CheY-like"/>
    <property type="match status" value="1"/>
</dbReference>
<evidence type="ECO:0000259" key="14">
    <source>
        <dbReference type="PROSITE" id="PS50109"/>
    </source>
</evidence>
<evidence type="ECO:0000256" key="8">
    <source>
        <dbReference type="ARBA" id="ARBA00023012"/>
    </source>
</evidence>
<comment type="catalytic activity">
    <reaction evidence="1">
        <text>ATP + protein L-histidine = ADP + protein N-phospho-L-histidine.</text>
        <dbReference type="EC" id="2.7.13.3"/>
    </reaction>
</comment>
<dbReference type="CDD" id="cd17574">
    <property type="entry name" value="REC_OmpR"/>
    <property type="match status" value="1"/>
</dbReference>
<dbReference type="InterPro" id="IPR003594">
    <property type="entry name" value="HATPase_dom"/>
</dbReference>
<sequence>MEYTTKYKSLFFLICYCILELPNSMAQNISFNHLTTDDGLAHNSVMAIYQDSAGFIWAGTRNGVCLYNGKEFITYKYQKDNPNSLIYNNILKITGNSKDEIYFMTSKGISTLQVSKNKISTLIQGSTRSMFYHKQLYITIGNTIYRYDGKQFKEYYKVKELDMYITSIYICDEYILIGTQNQGLFRLMTHDHTLYNLLPETDIIDIFKDSTGKFWIGTMNHGIYVMNEDSITNFRYDNLDPSSISSNFIRCFCEDKQGNIWIGTFNGLNRYNTTNQTFTSYHKSNKENSLTHSSIWTLLCDQQGTLWIGTYFGGINYFHPENQNYRYYQTSSLEKEGLSSPIIGCITEDNQHNLWIATEGGGINKLNPQNGKFKWYKHIKHGNSISHDNIKSTYYDKDKEILWIGTHMGGLNKLDTKNDHFTHYPFNRNNDVFSHSNTIRDIVPYKNELILATHRGVSIFSPNTGQYKILFQDEHQNISYATSVYIDHHNSLWIGGDGKGVYKYSFDSNELKNYRHNHALKQSISSNSINRIYEDSQKRLWFCTNESGIDLYRYETDDFENFDEQNNGLGSNYVYDVCELSPNKILFITDSGFSILDYSTRRFQNYNKENGVPLSAPNERSVYKTTNGDIYIGGVDGMISFKAESIDYIPQSYNIYPFRLLVNGEIIQPGDKSQILNNSLSYSHRITLKPNQSMFSIEYTTTNYIPFNQDEIEYFLKGFSQNWTSIRKQQAVTYTNLNPGKYTLSVRAKNNPLVPVSELEIEILPPVYRTVWAYIIYVLCICSVLYYLFRMYNNRIKLQESLKYEKKHLEDIEQLNQTKLRFFTNISHEFRTPLTLIIGQMEMLLQMRSFAPTAYNKILKVYKSSLQLRELISELLDFRKQEQGYMHIKASENNLVDFVYETYLLFQEYAIQHQISFNFHKTHDNISIWFDPKQMQKVVNNLLSNAFKHVKEGGNISVSVRKEKHGAIIEVTDDGSGISPQDIDKIFDRFYQTEQIDSLAHPGTGIGLSLTKGIVELHHGTIDVYSTPGESTTFSVHLPCGKEHLKPEQINELKNEIQIVTSEYQNPAIFLDEYESDILKTESAIEKNKEAKILIIEDNPSLLDMLTKIFETFYTVITASNGAEGWEKVQSEHPNLILSDVIMPKLSGTELCKLIKENLDTCHIPVILLTAQTAIEHNLEGLRIGADDYITKPFNINILLSRCNNLVNNRIMLQEKFSKQPQATPQILATNILDKAFIDQAMKIIEQHLDDTNFNVDIFAREMSIARTKLFNKLKDITGQTPYEFIITVRLKRAAFMLKNNPELNISEIADHLGFSSPRQFTKSFKAKFHVIPQVYRKGEIYNNKEDEAAEEE</sequence>
<dbReference type="InterPro" id="IPR036097">
    <property type="entry name" value="HisK_dim/P_sf"/>
</dbReference>
<dbReference type="InterPro" id="IPR001789">
    <property type="entry name" value="Sig_transdc_resp-reg_receiver"/>
</dbReference>
<dbReference type="InterPro" id="IPR011006">
    <property type="entry name" value="CheY-like_superfamily"/>
</dbReference>
<dbReference type="EC" id="2.7.13.3" evidence="2"/>
<keyword evidence="3 11" id="KW-0597">Phosphoprotein</keyword>
<reference evidence="16 17" key="1">
    <citation type="submission" date="2018-08" db="EMBL/GenBank/DDBJ databases">
        <title>A genome reference for cultivated species of the human gut microbiota.</title>
        <authorList>
            <person name="Zou Y."/>
            <person name="Xue W."/>
            <person name="Luo G."/>
        </authorList>
    </citation>
    <scope>NUCLEOTIDE SEQUENCE [LARGE SCALE GENOMIC DNA]</scope>
    <source>
        <strain evidence="16 17">AM27-17</strain>
    </source>
</reference>
<dbReference type="EMBL" id="QSKV01000002">
    <property type="protein sequence ID" value="RHE94246.1"/>
    <property type="molecule type" value="Genomic_DNA"/>
</dbReference>
<dbReference type="InterPro" id="IPR013783">
    <property type="entry name" value="Ig-like_fold"/>
</dbReference>
<dbReference type="InterPro" id="IPR036890">
    <property type="entry name" value="HATPase_C_sf"/>
</dbReference>
<evidence type="ECO:0000256" key="11">
    <source>
        <dbReference type="PROSITE-ProRule" id="PRU00169"/>
    </source>
</evidence>
<comment type="caution">
    <text evidence="16">The sequence shown here is derived from an EMBL/GenBank/DDBJ whole genome shotgun (WGS) entry which is preliminary data.</text>
</comment>
<evidence type="ECO:0000256" key="2">
    <source>
        <dbReference type="ARBA" id="ARBA00012438"/>
    </source>
</evidence>
<organism evidence="16 17">
    <name type="scientific">Bacteroides intestinalis</name>
    <dbReference type="NCBI Taxonomy" id="329854"/>
    <lineage>
        <taxon>Bacteria</taxon>
        <taxon>Pseudomonadati</taxon>
        <taxon>Bacteroidota</taxon>
        <taxon>Bacteroidia</taxon>
        <taxon>Bacteroidales</taxon>
        <taxon>Bacteroidaceae</taxon>
        <taxon>Bacteroides</taxon>
    </lineage>
</organism>
<dbReference type="GO" id="GO:0005524">
    <property type="term" value="F:ATP binding"/>
    <property type="evidence" value="ECO:0007669"/>
    <property type="project" value="UniProtKB-KW"/>
</dbReference>
<dbReference type="Pfam" id="PF12833">
    <property type="entry name" value="HTH_18"/>
    <property type="match status" value="1"/>
</dbReference>
<dbReference type="Pfam" id="PF00512">
    <property type="entry name" value="HisKA"/>
    <property type="match status" value="1"/>
</dbReference>
<keyword evidence="10" id="KW-0804">Transcription</keyword>
<dbReference type="Gene3D" id="1.10.287.130">
    <property type="match status" value="1"/>
</dbReference>
<keyword evidence="12" id="KW-0472">Membrane</keyword>
<evidence type="ECO:0000256" key="1">
    <source>
        <dbReference type="ARBA" id="ARBA00000085"/>
    </source>
</evidence>
<evidence type="ECO:0000313" key="16">
    <source>
        <dbReference type="EMBL" id="RHE94246.1"/>
    </source>
</evidence>
<dbReference type="GO" id="GO:0000155">
    <property type="term" value="F:phosphorelay sensor kinase activity"/>
    <property type="evidence" value="ECO:0007669"/>
    <property type="project" value="InterPro"/>
</dbReference>
<dbReference type="InterPro" id="IPR005467">
    <property type="entry name" value="His_kinase_dom"/>
</dbReference>
<dbReference type="Gene3D" id="2.130.10.10">
    <property type="entry name" value="YVTN repeat-like/Quinoprotein amine dehydrogenase"/>
    <property type="match status" value="2"/>
</dbReference>
<dbReference type="SMART" id="SM00387">
    <property type="entry name" value="HATPase_c"/>
    <property type="match status" value="1"/>
</dbReference>
<dbReference type="GO" id="GO:0003700">
    <property type="term" value="F:DNA-binding transcription factor activity"/>
    <property type="evidence" value="ECO:0007669"/>
    <property type="project" value="InterPro"/>
</dbReference>
<dbReference type="CDD" id="cd00082">
    <property type="entry name" value="HisKA"/>
    <property type="match status" value="1"/>
</dbReference>
<evidence type="ECO:0000256" key="6">
    <source>
        <dbReference type="ARBA" id="ARBA00022777"/>
    </source>
</evidence>
<dbReference type="InterPro" id="IPR011110">
    <property type="entry name" value="Reg_prop"/>
</dbReference>
<evidence type="ECO:0000256" key="12">
    <source>
        <dbReference type="SAM" id="Phobius"/>
    </source>
</evidence>
<feature type="modified residue" description="4-aspartylphosphate" evidence="11">
    <location>
        <position position="1140"/>
    </location>
</feature>
<dbReference type="InterPro" id="IPR003661">
    <property type="entry name" value="HisK_dim/P_dom"/>
</dbReference>
<dbReference type="PRINTS" id="PR00344">
    <property type="entry name" value="BCTRLSENSOR"/>
</dbReference>
<evidence type="ECO:0000256" key="4">
    <source>
        <dbReference type="ARBA" id="ARBA00022679"/>
    </source>
</evidence>
<gene>
    <name evidence="16" type="ORF">DW712_02855</name>
</gene>
<dbReference type="Gene3D" id="2.60.40.10">
    <property type="entry name" value="Immunoglobulins"/>
    <property type="match status" value="1"/>
</dbReference>